<dbReference type="Proteomes" id="UP000036403">
    <property type="component" value="Unassembled WGS sequence"/>
</dbReference>
<gene>
    <name evidence="2" type="ORF">RF55_8476</name>
</gene>
<evidence type="ECO:0000313" key="3">
    <source>
        <dbReference type="Proteomes" id="UP000036403"/>
    </source>
</evidence>
<proteinExistence type="predicted"/>
<keyword evidence="3" id="KW-1185">Reference proteome</keyword>
<evidence type="ECO:0000256" key="1">
    <source>
        <dbReference type="SAM" id="MobiDB-lite"/>
    </source>
</evidence>
<organism evidence="2 3">
    <name type="scientific">Lasius niger</name>
    <name type="common">Black garden ant</name>
    <dbReference type="NCBI Taxonomy" id="67767"/>
    <lineage>
        <taxon>Eukaryota</taxon>
        <taxon>Metazoa</taxon>
        <taxon>Ecdysozoa</taxon>
        <taxon>Arthropoda</taxon>
        <taxon>Hexapoda</taxon>
        <taxon>Insecta</taxon>
        <taxon>Pterygota</taxon>
        <taxon>Neoptera</taxon>
        <taxon>Endopterygota</taxon>
        <taxon>Hymenoptera</taxon>
        <taxon>Apocrita</taxon>
        <taxon>Aculeata</taxon>
        <taxon>Formicoidea</taxon>
        <taxon>Formicidae</taxon>
        <taxon>Formicinae</taxon>
        <taxon>Lasius</taxon>
        <taxon>Lasius</taxon>
    </lineage>
</organism>
<sequence>MGKHKKRVVLPPQEVSEPPVAGVQGGTVPAASTSLSNDGPSSELGASSREELAIAAKDKALLPSFWEEWQRRRALKSRSIERPAYA</sequence>
<dbReference type="EMBL" id="LBMM01005302">
    <property type="protein sequence ID" value="KMQ91629.1"/>
    <property type="molecule type" value="Genomic_DNA"/>
</dbReference>
<evidence type="ECO:0000313" key="2">
    <source>
        <dbReference type="EMBL" id="KMQ91629.1"/>
    </source>
</evidence>
<comment type="caution">
    <text evidence="2">The sequence shown here is derived from an EMBL/GenBank/DDBJ whole genome shotgun (WGS) entry which is preliminary data.</text>
</comment>
<name>A0A0J7KN12_LASNI</name>
<dbReference type="PaxDb" id="67767-A0A0J7KN12"/>
<accession>A0A0J7KN12</accession>
<feature type="compositionally biased region" description="Polar residues" evidence="1">
    <location>
        <begin position="30"/>
        <end position="40"/>
    </location>
</feature>
<reference evidence="2 3" key="1">
    <citation type="submission" date="2015-04" db="EMBL/GenBank/DDBJ databases">
        <title>Lasius niger genome sequencing.</title>
        <authorList>
            <person name="Konorov E.A."/>
            <person name="Nikitin M.A."/>
            <person name="Kirill M.V."/>
            <person name="Chang P."/>
        </authorList>
    </citation>
    <scope>NUCLEOTIDE SEQUENCE [LARGE SCALE GENOMIC DNA]</scope>
    <source>
        <tissue evidence="2">Whole</tissue>
    </source>
</reference>
<protein>
    <submittedName>
        <fullName evidence="2">Glutamate synthase</fullName>
    </submittedName>
</protein>
<dbReference type="AlphaFoldDB" id="A0A0J7KN12"/>
<feature type="region of interest" description="Disordered" evidence="1">
    <location>
        <begin position="1"/>
        <end position="49"/>
    </location>
</feature>